<dbReference type="CDD" id="cd02440">
    <property type="entry name" value="AdoMet_MTases"/>
    <property type="match status" value="1"/>
</dbReference>
<evidence type="ECO:0000259" key="8">
    <source>
        <dbReference type="PROSITE" id="PS51686"/>
    </source>
</evidence>
<dbReference type="InterPro" id="IPR023267">
    <property type="entry name" value="RCMT"/>
</dbReference>
<name>A0A7C9VDA2_9HYPH</name>
<evidence type="ECO:0000256" key="6">
    <source>
        <dbReference type="SAM" id="Coils"/>
    </source>
</evidence>
<proteinExistence type="inferred from homology"/>
<comment type="caution">
    <text evidence="9">The sequence shown here is derived from an EMBL/GenBank/DDBJ whole genome shotgun (WGS) entry which is preliminary data.</text>
</comment>
<dbReference type="Gene3D" id="1.10.940.10">
    <property type="entry name" value="NusB-like"/>
    <property type="match status" value="1"/>
</dbReference>
<feature type="coiled-coil region" evidence="6">
    <location>
        <begin position="297"/>
        <end position="324"/>
    </location>
</feature>
<dbReference type="RefSeq" id="WP_165118153.1">
    <property type="nucleotide sequence ID" value="NZ_JAAKZG010000005.1"/>
</dbReference>
<dbReference type="GO" id="GO:0001510">
    <property type="term" value="P:RNA methylation"/>
    <property type="evidence" value="ECO:0007669"/>
    <property type="project" value="InterPro"/>
</dbReference>
<feature type="binding site" evidence="5">
    <location>
        <position position="324"/>
    </location>
    <ligand>
        <name>S-adenosyl-L-methionine</name>
        <dbReference type="ChEBI" id="CHEBI:59789"/>
    </ligand>
</feature>
<dbReference type="Pfam" id="PF01029">
    <property type="entry name" value="NusB"/>
    <property type="match status" value="1"/>
</dbReference>
<dbReference type="InterPro" id="IPR001678">
    <property type="entry name" value="MeTrfase_RsmB-F_NOP2_dom"/>
</dbReference>
<comment type="similarity">
    <text evidence="5">Belongs to the class I-like SAM-binding methyltransferase superfamily. RsmB/NOP family.</text>
</comment>
<dbReference type="AlphaFoldDB" id="A0A7C9VDA2"/>
<evidence type="ECO:0000256" key="2">
    <source>
        <dbReference type="ARBA" id="ARBA00022679"/>
    </source>
</evidence>
<dbReference type="EMBL" id="JAAKZG010000005">
    <property type="protein sequence ID" value="NGN42090.1"/>
    <property type="molecule type" value="Genomic_DNA"/>
</dbReference>
<keyword evidence="4 5" id="KW-0694">RNA-binding</keyword>
<feature type="domain" description="SAM-dependent MTase RsmB/NOP-type" evidence="8">
    <location>
        <begin position="168"/>
        <end position="465"/>
    </location>
</feature>
<keyword evidence="6" id="KW-0175">Coiled coil</keyword>
<dbReference type="PRINTS" id="PR02008">
    <property type="entry name" value="RCMTFAMILY"/>
</dbReference>
<evidence type="ECO:0000256" key="3">
    <source>
        <dbReference type="ARBA" id="ARBA00022691"/>
    </source>
</evidence>
<dbReference type="GO" id="GO:0008173">
    <property type="term" value="F:RNA methyltransferase activity"/>
    <property type="evidence" value="ECO:0007669"/>
    <property type="project" value="InterPro"/>
</dbReference>
<dbReference type="GO" id="GO:0006355">
    <property type="term" value="P:regulation of DNA-templated transcription"/>
    <property type="evidence" value="ECO:0007669"/>
    <property type="project" value="InterPro"/>
</dbReference>
<keyword evidence="1 5" id="KW-0489">Methyltransferase</keyword>
<dbReference type="Gene3D" id="3.40.50.150">
    <property type="entry name" value="Vaccinia Virus protein VP39"/>
    <property type="match status" value="1"/>
</dbReference>
<reference evidence="9 10" key="1">
    <citation type="submission" date="2020-02" db="EMBL/GenBank/DDBJ databases">
        <title>Genome sequence of the type strain CGMCC 1.15528 of Mesorhizobium zhangyense.</title>
        <authorList>
            <person name="Gao J."/>
            <person name="Sun J."/>
        </authorList>
    </citation>
    <scope>NUCLEOTIDE SEQUENCE [LARGE SCALE GENOMIC DNA]</scope>
    <source>
        <strain evidence="9 10">CGMCC 1.15528</strain>
    </source>
</reference>
<dbReference type="GO" id="GO:0003723">
    <property type="term" value="F:RNA binding"/>
    <property type="evidence" value="ECO:0007669"/>
    <property type="project" value="UniProtKB-UniRule"/>
</dbReference>
<dbReference type="InterPro" id="IPR029063">
    <property type="entry name" value="SAM-dependent_MTases_sf"/>
</dbReference>
<feature type="binding site" evidence="5">
    <location>
        <begin position="277"/>
        <end position="283"/>
    </location>
    <ligand>
        <name>S-adenosyl-L-methionine</name>
        <dbReference type="ChEBI" id="CHEBI:59789"/>
    </ligand>
</feature>
<evidence type="ECO:0000313" key="10">
    <source>
        <dbReference type="Proteomes" id="UP000481252"/>
    </source>
</evidence>
<feature type="binding site" evidence="5">
    <location>
        <position position="298"/>
    </location>
    <ligand>
        <name>S-adenosyl-L-methionine</name>
        <dbReference type="ChEBI" id="CHEBI:59789"/>
    </ligand>
</feature>
<dbReference type="InterPro" id="IPR049560">
    <property type="entry name" value="MeTrfase_RsmB-F_NOP2_cat"/>
</dbReference>
<feature type="binding site" evidence="5">
    <location>
        <position position="340"/>
    </location>
    <ligand>
        <name>S-adenosyl-L-methionine</name>
        <dbReference type="ChEBI" id="CHEBI:59789"/>
    </ligand>
</feature>
<gene>
    <name evidence="9" type="ORF">G6N74_13550</name>
</gene>
<dbReference type="InterPro" id="IPR035926">
    <property type="entry name" value="NusB-like_sf"/>
</dbReference>
<dbReference type="Proteomes" id="UP000481252">
    <property type="component" value="Unassembled WGS sequence"/>
</dbReference>
<protein>
    <submittedName>
        <fullName evidence="9">RsmB/NOP family class I SAM-dependent RNA methyltransferase</fullName>
    </submittedName>
</protein>
<dbReference type="SUPFAM" id="SSF53335">
    <property type="entry name" value="S-adenosyl-L-methionine-dependent methyltransferases"/>
    <property type="match status" value="1"/>
</dbReference>
<keyword evidence="10" id="KW-1185">Reference proteome</keyword>
<dbReference type="PROSITE" id="PS51686">
    <property type="entry name" value="SAM_MT_RSMB_NOP"/>
    <property type="match status" value="1"/>
</dbReference>
<sequence length="466" mass="49746">MVLTVNDRKRSGPKPFRQSEYQRQEDANAPGLAARKAAAKLLAAVIDAKTSLDGLTDHDNGHPQFKALDMRDRSLVRAILATALRYRRTIDNLISARLEKALPANATALSHILHVAAAQILFLDIPDSAAVDIAVTHAKSDPRTGRFSGLVNGVLRSLARGKAEELPAMLAETGDAPEWFRARLVSGYGADTAKKILTAHRLEAPVDFTVKSDPEAWAEKLGGIVLPTGSVRVERLAANVPELPGFDEGEWWVQDAAAALPARLFGDVSGLHVADLCAAPGGKTAQLALAGARVTAIDSSKNRLARLEKNLQRLGLTAATVQADILRYEPEELFDAVLLDAPCSSTGTVRRHPDVPWTKSPADIEKLADLQQRLLARAVTLVRPGGRIVFSNCSLDPLEGEALYEAFLAATPGVAADPVKPGEVAGADAFLTPQGTLRTTPADMDMGRPEVSGLDGFFAARLTRIG</sequence>
<organism evidence="9 10">
    <name type="scientific">Mesorhizobium zhangyense</name>
    <dbReference type="NCBI Taxonomy" id="1776730"/>
    <lineage>
        <taxon>Bacteria</taxon>
        <taxon>Pseudomonadati</taxon>
        <taxon>Pseudomonadota</taxon>
        <taxon>Alphaproteobacteria</taxon>
        <taxon>Hyphomicrobiales</taxon>
        <taxon>Phyllobacteriaceae</taxon>
        <taxon>Mesorhizobium</taxon>
    </lineage>
</organism>
<evidence type="ECO:0000256" key="1">
    <source>
        <dbReference type="ARBA" id="ARBA00022603"/>
    </source>
</evidence>
<evidence type="ECO:0000313" key="9">
    <source>
        <dbReference type="EMBL" id="NGN42090.1"/>
    </source>
</evidence>
<evidence type="ECO:0000256" key="7">
    <source>
        <dbReference type="SAM" id="MobiDB-lite"/>
    </source>
</evidence>
<dbReference type="SUPFAM" id="SSF48013">
    <property type="entry name" value="NusB-like"/>
    <property type="match status" value="1"/>
</dbReference>
<keyword evidence="2 5" id="KW-0808">Transferase</keyword>
<feature type="active site" description="Nucleophile" evidence="5">
    <location>
        <position position="393"/>
    </location>
</feature>
<feature type="compositionally biased region" description="Basic and acidic residues" evidence="7">
    <location>
        <begin position="1"/>
        <end position="10"/>
    </location>
</feature>
<evidence type="ECO:0000256" key="4">
    <source>
        <dbReference type="ARBA" id="ARBA00022884"/>
    </source>
</evidence>
<accession>A0A7C9VDA2</accession>
<keyword evidence="3 5" id="KW-0949">S-adenosyl-L-methionine</keyword>
<dbReference type="InterPro" id="IPR006027">
    <property type="entry name" value="NusB_RsmB_TIM44"/>
</dbReference>
<dbReference type="PANTHER" id="PTHR22807:SF61">
    <property type="entry name" value="NOL1_NOP2_SUN FAMILY PROTEIN _ ANTITERMINATION NUSB DOMAIN-CONTAINING PROTEIN"/>
    <property type="match status" value="1"/>
</dbReference>
<evidence type="ECO:0000256" key="5">
    <source>
        <dbReference type="PROSITE-ProRule" id="PRU01023"/>
    </source>
</evidence>
<dbReference type="PANTHER" id="PTHR22807">
    <property type="entry name" value="NOP2 YEAST -RELATED NOL1/NOP2/FMU SUN DOMAIN-CONTAINING"/>
    <property type="match status" value="1"/>
</dbReference>
<dbReference type="Pfam" id="PF01189">
    <property type="entry name" value="Methyltr_RsmB-F"/>
    <property type="match status" value="1"/>
</dbReference>
<feature type="region of interest" description="Disordered" evidence="7">
    <location>
        <begin position="1"/>
        <end position="29"/>
    </location>
</feature>